<dbReference type="InterPro" id="IPR036322">
    <property type="entry name" value="WD40_repeat_dom_sf"/>
</dbReference>
<evidence type="ECO:0000256" key="4">
    <source>
        <dbReference type="SAM" id="MobiDB-lite"/>
    </source>
</evidence>
<dbReference type="Gene3D" id="2.130.10.10">
    <property type="entry name" value="YVTN repeat-like/Quinoprotein amine dehydrogenase"/>
    <property type="match status" value="1"/>
</dbReference>
<feature type="compositionally biased region" description="Polar residues" evidence="4">
    <location>
        <begin position="109"/>
        <end position="124"/>
    </location>
</feature>
<dbReference type="Pfam" id="PF20426">
    <property type="entry name" value="NBCH_WD40"/>
    <property type="match status" value="1"/>
</dbReference>
<feature type="compositionally biased region" description="Low complexity" evidence="4">
    <location>
        <begin position="2056"/>
        <end position="2072"/>
    </location>
</feature>
<dbReference type="PROSITE" id="PS50197">
    <property type="entry name" value="BEACH"/>
    <property type="match status" value="1"/>
</dbReference>
<feature type="compositionally biased region" description="Low complexity" evidence="4">
    <location>
        <begin position="4002"/>
        <end position="4021"/>
    </location>
</feature>
<comment type="caution">
    <text evidence="7">The sequence shown here is derived from an EMBL/GenBank/DDBJ whole genome shotgun (WGS) entry which is preliminary data.</text>
</comment>
<protein>
    <recommendedName>
        <fullName evidence="9">Neurobeachin/beige protein</fullName>
    </recommendedName>
</protein>
<reference evidence="7 8" key="1">
    <citation type="submission" date="2015-07" db="EMBL/GenBank/DDBJ databases">
        <title>High-quality genome of monoxenous trypanosomatid Leptomonas pyrrhocoris.</title>
        <authorList>
            <person name="Flegontov P."/>
            <person name="Butenko A."/>
            <person name="Firsov S."/>
            <person name="Vlcek C."/>
            <person name="Logacheva M.D."/>
            <person name="Field M."/>
            <person name="Filatov D."/>
            <person name="Flegontova O."/>
            <person name="Gerasimov E."/>
            <person name="Jackson A.P."/>
            <person name="Kelly S."/>
            <person name="Opperdoes F."/>
            <person name="O'Reilly A."/>
            <person name="Votypka J."/>
            <person name="Yurchenko V."/>
            <person name="Lukes J."/>
        </authorList>
    </citation>
    <scope>NUCLEOTIDE SEQUENCE [LARGE SCALE GENOMIC DNA]</scope>
    <source>
        <strain evidence="7">H10</strain>
    </source>
</reference>
<dbReference type="InterPro" id="IPR036372">
    <property type="entry name" value="BEACH_dom_sf"/>
</dbReference>
<dbReference type="SMART" id="SM01026">
    <property type="entry name" value="Beach"/>
    <property type="match status" value="1"/>
</dbReference>
<dbReference type="SMART" id="SM00320">
    <property type="entry name" value="WD40"/>
    <property type="match status" value="2"/>
</dbReference>
<keyword evidence="2" id="KW-0677">Repeat</keyword>
<dbReference type="VEuPathDB" id="TriTrypDB:LpyrH10_09_2000"/>
<dbReference type="InterPro" id="IPR046851">
    <property type="entry name" value="NBCH_WD40"/>
</dbReference>
<dbReference type="InterPro" id="IPR015943">
    <property type="entry name" value="WD40/YVTN_repeat-like_dom_sf"/>
</dbReference>
<dbReference type="Pfam" id="PF15787">
    <property type="entry name" value="DUF4704"/>
    <property type="match status" value="1"/>
</dbReference>
<feature type="compositionally biased region" description="Polar residues" evidence="4">
    <location>
        <begin position="3466"/>
        <end position="3483"/>
    </location>
</feature>
<dbReference type="PANTHER" id="PTHR13743">
    <property type="entry name" value="BEIGE/BEACH-RELATED"/>
    <property type="match status" value="1"/>
</dbReference>
<dbReference type="Proteomes" id="UP000037923">
    <property type="component" value="Unassembled WGS sequence"/>
</dbReference>
<dbReference type="SUPFAM" id="SSF50978">
    <property type="entry name" value="WD40 repeat-like"/>
    <property type="match status" value="1"/>
</dbReference>
<dbReference type="PROSITE" id="PS50082">
    <property type="entry name" value="WD_REPEATS_2"/>
    <property type="match status" value="1"/>
</dbReference>
<dbReference type="EMBL" id="LGTL01000009">
    <property type="protein sequence ID" value="KPA80099.1"/>
    <property type="molecule type" value="Genomic_DNA"/>
</dbReference>
<dbReference type="InterPro" id="IPR050865">
    <property type="entry name" value="BEACH_Domain"/>
</dbReference>
<dbReference type="OMA" id="ITVRGWY"/>
<keyword evidence="1 3" id="KW-0853">WD repeat</keyword>
<keyword evidence="8" id="KW-1185">Reference proteome</keyword>
<feature type="region of interest" description="Disordered" evidence="4">
    <location>
        <begin position="1123"/>
        <end position="1145"/>
    </location>
</feature>
<feature type="region of interest" description="Disordered" evidence="4">
    <location>
        <begin position="2056"/>
        <end position="2075"/>
    </location>
</feature>
<sequence length="4405" mass="472596">MFDFWVNVFTGHRASDDRTTSSSSVAAAAAEVSPAAQRKEEEQRQRLLAERRRAYSEFVKSAALGKVLAARLPRAHDILAYTGDAPSAFENKYADQAADAVQDEGSSPGGNQLTSSNRDATEAAANSTLERGLYAALTPLLSRGTTVVTARVLELVGHPEASSAKVGIHDDKAAFDAQKESIADSVAQGRLPFLFVSLLLRRWQVCLLALTADTSSNMLSAPTLNTLRTFSCVLASFVALTEVHTEDVRAHLEDLQVPATQCIEESLRCLHFLSHPCTSSASYAPKDATAAAAAAATSEQPDADASTVVQNGTTSPFFTQDSSAATEAVQVQVWRLLSLLLYWLHMVHGAPVAHLNVVTVFLSTSATALGSESSLASRIEKSDDDGGPTTGANDTETRSSCSTLDEVHRCTGLNNAALLCQTYVLPTGAASTAPETWRLSASAGDGARPSRAAASPKSSFPRALMASTKVRELLLSLLLTASKGVVSNVVYSSFDYVGLFKPFSTIEVDDDLGFVVVQACRLLNYAFVSCTGTSSAGASPTAEQVRAAVSPLLGALSILLARFIAEENVQDAGTVAGDAAGSELYSADAAQPVDPAAALLVSAATPQSKSSANRVARRRGARDLPRVQYPCHVRLLGQLGCGILLLTTLFQQSSQTVLDTMDHSFFFDALVTALQAAGKRFAEPSMTSSADAPGGEEQNEEAVQAWSSWIQAVDVLSKKGAVPCRYNDLAHLDTLLSAALLQPVDLHLAALSDDPIVDEFLHAYLGLLAASRRLRVDLMHTLTSRGALLNNNSLSLNQGLRLEVRSLDTLDQLEQTLVKTFLTAYDAVDAIPDVVSDTNMDSVVFAGGATRSWSCTRKEEEEVVKEKKQQIAEAAKASPFPSTSCLYNLLLKHALWCLRMSRKYHHDSQPQALLLPPLANALSSATVAGTWKHSILTNPVPTPSVVSPPPLLTPPLAPSRPFTSPAYPAAVDLAGQGDDPFLLFLVHHGLFRILLHDDHYTSAFMVNLPRRNAHREAAKDGVDKTEPQAPLAHEESPTWQRSFATLLLVAHCLQLHPSTAAETSAALSSPEMCDPSSNITPSALYPTSPVAVAQGGAAGRLTPGEELLAYEAVEALMMVLRPSSSAFSSSPPPPPVGGPSGAAAGAAHAVQRTAVATTKPRYGAPWRNCLLALLTAALGSPSEPNKPNRDPIGGHVSQEDAVDTPLTSVAAPVVSEELVRCGSIEYLLQASITSAAAASTPLAQDVSFRWTMCVLQCLVADPKARVHMAAMCAKPLLLGALWNPLLRRGGQELLTSLLCQPLATSYSTADVPLIDPREASTMTFGTANDVSVSSSTATAASDAGTLAAVVAHTVPRHCRKLCESLWSVLNECVNGPLPVSNASAEAYGGVMAECAFPSASTASDEERDSVLQCVLSSLADAFHILGNDNGHSLGSAEELLPLRTLQRGIFEASREGTMHLYALLLHRLAQLWRSNTSSPTSSSLPTSFSLPPADATGAVCMLFSADEPLLPAKAGSSPPTTTTAVPFTTSRASRESVVLIVKVLMGLTRANPTLREVLYRNTMDEEALVDCVANAWTATAHRAACSSSRRSNGSTRSDDATSDECELVRLCSYLVYESIEAVDAFVDVKSPSAVDNILRPQQQHQQQTTHRMHRCVWSLQNPSLLAALLKRFPRTSLTAAQQCALRQILRTLTSTVASCQTSLYLAASTSLHEVLGQLLPVVALLPPNPSRARSDHSTSPSVSATYAAAATTSSSRLDAMLVHLLVMLARCHIDVRQLKQVLMLVIHSKELRERKALVPLVVQLLSAAVQPVPHAPLREGLHRPPQHFMTLHRGCGPAGFRAALPEFPLEGYSVSLFLRWEGELGTVAEGEAGDTTGIPVAPGLDTLVPPVSEATHSSTDGCACIFSLRTADRITVLALMVETYTRRLFVQYRNLQQQEVRVDVTTVLPSRAWSQVVFSHRPAAFLSTAAGGQMHIAVNDKSAVTVPQVAYPLMSRGHLYVGCLGHEVDRLCVAHAFYGQVSTVYFFPFVLQEREREILQGVARGAGGGTWMATSAATSTPPLRPTATTATGSRWPGAGALGGGGAGAEARTEQWLVDRATLRVDTRLSDRGHLYNLAAVLRGRAGRDSRLFTYEGTLVCSTQRVMDSMGLLGALPSVVMPLCTLLVNPTLPISFRGLVAVAQNSREPLALPSWAMVPSVHTGDAYDPSTVDAANAAILWALELIPALASSEAIRNEMGDSGLFVFLGQILQLLGSSLQVVVPPALIQLLEVLAPFPRLFEDALTNLFLSSEVMHSAPRAVQLAWVRVQRFFLQAHPDALSCLRSLGTSMFVAAEVLRMTSEEDSVGAAKPNATTVAQPSSLPTTEASCTLRDLEDQWMSYFEALTAPPVTISEAQSLQYLVENLRWSCSSESVQLRILRRVRHLVASSTSPFFVQLLGRRNYAVTLLPYIKDAPSEAVRMEALLQFLCMVFRSKRTQELMNPVLLASRETVVHVAEEVSLAWLSDVLRPFPVNLSVYLALRCGLVGQFDVAELPTSYAPLDESQTLKLAAVLLPLLMLLKRSPDAKLKAFVLTDLAVLLKSDAQAWRRVITVRGWYVSLASLFVSSCGTSPTAAAAAAATVTSPAALSPDKAGASTASYAPEICNDVPAPLRSSGLLFTTTSMILSHTLFQALLHESYGATEVALVAAYLREQRLHRLLNQVFCNIADRYRSRLLAQQNDRRKLSTVPSGSSVGGLEEAGEASTALSARVVGGDGRVNPPTATATAASFIGLGTPIALLNMCYFFRVVEVVLFYAATFLKRETPAATPTPSPSATASSGAVTTQSSSSSFLLTLSLGSSYTEWEELTLLPAEAMGPAEGHGGVLDAPTAKATRADGDVYCAGDDDDPQGNVRRAILFHPDGRWLHLPLAMKCAELLCSHSALLHLGSNGNATSINVVGGGSVVGAVTSTGGPGDALLAAVMSAASGNSGVMGNANLGQVGPAVVKGGMLRLFGRLFQMICRMTLRSATALDSIINLVDGFIQHVDRGQRGGGFLLLKRSVNADEAHEHSPIAVSMTILYNIHELLLRRLRAGECGGSATYPNANAALVDRMKSVVEIFRHSFEQLPVFVAASASEAASQAASQISSPRHRSELGGAAGGGGKGPSSLRNMTGEVYTTGVPTLQWLCDHQANPCRTVEAFVEVASRADYNAFLERCLIAVEREQLTDKALANDVIPEQRWMLRRLQDLFCENSLSKRLVHDSMEAVMESSRCARKDNGDGERTKDGGNGGLSAADDSADTSFTSFFLPSAARKVTAAARAAMWAHFTTALRGTVWNLEAAGPQQQQQQSSAATTKYVKLSSQEQQPLVHRKLVFDREGTNYSGVSMASYSSPPSPASENVSTSHPVSLGTDGVLLVGDVAMKTDTSFSDNGSMSHVSRLRRRGGEAVLLQVPEDEDAAAEEDLLRLSAEEEMRSLTAASLNDFPNRDTTGLDQLRRSPSSATAPHNLSVQSVLSVACEVPYMMHCWSASFTVRGSEVFVVIDDENHAYNQVVSEGASPYLLRPRTFSFHLSNVTQIAPGRRFRMRRTALEVWTRDRRSYFINFADTATMNAALQALRTGGAPRYPFTTSSLLHNTTGAVVTTLPSLIHHAAGGGSRGTAYVLQENPRREPMRLRAMALWRNRLLSNFDYLLVLNVLAGRTLNDITQYPVFPWILSDYTSNELDMANPATFRDLSLPMGACGSEDRRAMVRERYTEMKDLGDVPSHYFSHYSSPAVTLYFLIRLPPYTTLSILLQGGHFDHADRMFHSVQSSFKAVTTSTQDVRELIPELFYLPELCVNANRVDFGRRQNRTSMDDLQLPPWAHNDPYTFIYHMREALESPYVSAHLHEWINLIFGYKQRGKEAIDALNVFNWHSYEELDGNRDAGSVDHQLLIDSLDNIGQTPIQLFRQPHLPRPALEWADPLLLPTHVKVLPLRWGCLRVAQVVVLATDKVLVVTGNGGAASLRMHLNLIRSSAVPLAPSSTASALGGTATAAGPTATPGNARGSGSPEMHSAISPSPERAVPTSHGVVRGANTGPFSAPGAAALLSVGRAPLGGTDTGSFDVSEEYERRIAPIPAGVIPNNSPYADGSSTASSVALLCYENEVFLVLGGLFDNSVVIRSLSGAAGDVRLRAHHGRVTLVVRTGDSRYLVTGAEDTTFAVWSCQLQPVRQQLEVELLFTIYGHEDMPSAVDVSSTLDVVATASLDGVLMLHSLSTGRLDRIIRHPHNAPIHRVLVQTNCYVPNVIFLSKQDVCVYQYSINGAPLRTFTPPGRVTAWSVTSSQYFLLACQPHPHVHSTNASPTSSVPRNSNDKGETTAATPQPQHSAVAAPCILYVHSFFLEVVKTVAVPADHVVSSLSTHPSYPQVVVAGTETGRLLLLRSVTK</sequence>
<evidence type="ECO:0008006" key="9">
    <source>
        <dbReference type="Google" id="ProtNLM"/>
    </source>
</evidence>
<name>A0A0M9G175_LEPPY</name>
<feature type="region of interest" description="Disordered" evidence="4">
    <location>
        <begin position="3249"/>
        <end position="3274"/>
    </location>
</feature>
<dbReference type="PROSITE" id="PS51783">
    <property type="entry name" value="PH_BEACH"/>
    <property type="match status" value="1"/>
</dbReference>
<evidence type="ECO:0000259" key="6">
    <source>
        <dbReference type="PROSITE" id="PS51783"/>
    </source>
</evidence>
<feature type="domain" description="BEACH-type PH" evidence="6">
    <location>
        <begin position="3486"/>
        <end position="3597"/>
    </location>
</feature>
<dbReference type="InterPro" id="IPR011993">
    <property type="entry name" value="PH-like_dom_sf"/>
</dbReference>
<dbReference type="GeneID" id="26905391"/>
<feature type="compositionally biased region" description="Polar residues" evidence="4">
    <location>
        <begin position="390"/>
        <end position="399"/>
    </location>
</feature>
<feature type="repeat" description="WD" evidence="3">
    <location>
        <begin position="4151"/>
        <end position="4183"/>
    </location>
</feature>
<dbReference type="PANTHER" id="PTHR13743:SF112">
    <property type="entry name" value="BEACH DOMAIN-CONTAINING PROTEIN"/>
    <property type="match status" value="1"/>
</dbReference>
<evidence type="ECO:0000259" key="5">
    <source>
        <dbReference type="PROSITE" id="PS50197"/>
    </source>
</evidence>
<organism evidence="7 8">
    <name type="scientific">Leptomonas pyrrhocoris</name>
    <name type="common">Firebug parasite</name>
    <dbReference type="NCBI Taxonomy" id="157538"/>
    <lineage>
        <taxon>Eukaryota</taxon>
        <taxon>Discoba</taxon>
        <taxon>Euglenozoa</taxon>
        <taxon>Kinetoplastea</taxon>
        <taxon>Metakinetoplastina</taxon>
        <taxon>Trypanosomatida</taxon>
        <taxon>Trypanosomatidae</taxon>
        <taxon>Leishmaniinae</taxon>
        <taxon>Leptomonas</taxon>
    </lineage>
</organism>
<feature type="region of interest" description="Disordered" evidence="4">
    <location>
        <begin position="373"/>
        <end position="399"/>
    </location>
</feature>
<feature type="domain" description="BEACH" evidence="5">
    <location>
        <begin position="3644"/>
        <end position="3934"/>
    </location>
</feature>
<evidence type="ECO:0000313" key="7">
    <source>
        <dbReference type="EMBL" id="KPA80099.1"/>
    </source>
</evidence>
<dbReference type="SUPFAM" id="SSF50729">
    <property type="entry name" value="PH domain-like"/>
    <property type="match status" value="1"/>
</dbReference>
<feature type="region of interest" description="Disordered" evidence="4">
    <location>
        <begin position="1180"/>
        <end position="1203"/>
    </location>
</feature>
<dbReference type="Gene3D" id="1.10.1540.10">
    <property type="entry name" value="BEACH domain"/>
    <property type="match status" value="1"/>
</dbReference>
<dbReference type="InterPro" id="IPR000409">
    <property type="entry name" value="BEACH_dom"/>
</dbReference>
<dbReference type="Pfam" id="PF02138">
    <property type="entry name" value="Beach"/>
    <property type="match status" value="1"/>
</dbReference>
<dbReference type="InterPro" id="IPR001680">
    <property type="entry name" value="WD40_rpt"/>
</dbReference>
<feature type="region of interest" description="Disordered" evidence="4">
    <location>
        <begin position="3121"/>
        <end position="3149"/>
    </location>
</feature>
<evidence type="ECO:0000256" key="1">
    <source>
        <dbReference type="ARBA" id="ARBA00022574"/>
    </source>
</evidence>
<dbReference type="Pfam" id="PF14844">
    <property type="entry name" value="PH_BEACH"/>
    <property type="match status" value="1"/>
</dbReference>
<dbReference type="Gene3D" id="2.30.29.30">
    <property type="entry name" value="Pleckstrin-homology domain (PH domain)/Phosphotyrosine-binding domain (PTB)"/>
    <property type="match status" value="1"/>
</dbReference>
<feature type="region of interest" description="Disordered" evidence="4">
    <location>
        <begin position="4002"/>
        <end position="4044"/>
    </location>
</feature>
<dbReference type="RefSeq" id="XP_015658538.1">
    <property type="nucleotide sequence ID" value="XM_015803022.1"/>
</dbReference>
<evidence type="ECO:0000313" key="8">
    <source>
        <dbReference type="Proteomes" id="UP000037923"/>
    </source>
</evidence>
<dbReference type="PROSITE" id="PS50294">
    <property type="entry name" value="WD_REPEATS_REGION"/>
    <property type="match status" value="1"/>
</dbReference>
<gene>
    <name evidence="7" type="ORF">ABB37_05100</name>
</gene>
<dbReference type="InterPro" id="IPR031570">
    <property type="entry name" value="NBEA/BDCP_DUF4704"/>
</dbReference>
<evidence type="ECO:0000256" key="2">
    <source>
        <dbReference type="ARBA" id="ARBA00022737"/>
    </source>
</evidence>
<feature type="compositionally biased region" description="Basic and acidic residues" evidence="4">
    <location>
        <begin position="3251"/>
        <end position="3265"/>
    </location>
</feature>
<dbReference type="CDD" id="cd06071">
    <property type="entry name" value="Beach"/>
    <property type="match status" value="1"/>
</dbReference>
<feature type="compositionally biased region" description="Polar residues" evidence="4">
    <location>
        <begin position="4316"/>
        <end position="4329"/>
    </location>
</feature>
<feature type="region of interest" description="Disordered" evidence="4">
    <location>
        <begin position="3456"/>
        <end position="3483"/>
    </location>
</feature>
<dbReference type="SUPFAM" id="SSF81837">
    <property type="entry name" value="BEACH domain"/>
    <property type="match status" value="1"/>
</dbReference>
<evidence type="ECO:0000256" key="3">
    <source>
        <dbReference type="PROSITE-ProRule" id="PRU00221"/>
    </source>
</evidence>
<dbReference type="InterPro" id="IPR023362">
    <property type="entry name" value="PH-BEACH_dom"/>
</dbReference>
<feature type="region of interest" description="Disordered" evidence="4">
    <location>
        <begin position="4316"/>
        <end position="4343"/>
    </location>
</feature>
<feature type="region of interest" description="Disordered" evidence="4">
    <location>
        <begin position="1016"/>
        <end position="1036"/>
    </location>
</feature>
<proteinExistence type="predicted"/>
<feature type="region of interest" description="Disordered" evidence="4">
    <location>
        <begin position="97"/>
        <end position="124"/>
    </location>
</feature>
<dbReference type="OrthoDB" id="26681at2759"/>
<accession>A0A0M9G175</accession>